<sequence>MSELTGEHDTGRTHGPRAHGLRVVHDGPKDAPPLLLIHGSGASGATWGPMIPALARRHHVVRVDLPGCGQSPPVPSYDVPAQADRVAAVLDGLGLRAVAVAGHSSGGYVATALAERRPDLVGSLALISSGPAPDALLPQPFFLRVLLAPPLGPLLWAMRSDAVIRKGVGATAARPVEVPDAMVADLRRGTYRTTRAVLRCNGAYIAERSVPERLAALGVPLLVVFGGADPRWEPSSAHRYEAVPGARVETLPGVGHMAMLEEPGGTAALLLGFTAPGSDIPPVRP</sequence>
<evidence type="ECO:0000313" key="2">
    <source>
        <dbReference type="EMBL" id="GGR41600.1"/>
    </source>
</evidence>
<dbReference type="Proteomes" id="UP000326029">
    <property type="component" value="Chromosome"/>
</dbReference>
<reference evidence="2 5" key="1">
    <citation type="journal article" date="2014" name="Int. J. Syst. Evol. Microbiol.">
        <title>Complete genome sequence of Corynebacterium casei LMG S-19264T (=DSM 44701T), isolated from a smear-ripened cheese.</title>
        <authorList>
            <consortium name="US DOE Joint Genome Institute (JGI-PGF)"/>
            <person name="Walter F."/>
            <person name="Albersmeier A."/>
            <person name="Kalinowski J."/>
            <person name="Ruckert C."/>
        </authorList>
    </citation>
    <scope>NUCLEOTIDE SEQUENCE [LARGE SCALE GENOMIC DNA]</scope>
    <source>
        <strain evidence="2 5">JCM 4205</strain>
    </source>
</reference>
<feature type="domain" description="AB hydrolase-1" evidence="1">
    <location>
        <begin position="34"/>
        <end position="268"/>
    </location>
</feature>
<dbReference type="InterPro" id="IPR000073">
    <property type="entry name" value="AB_hydrolase_1"/>
</dbReference>
<dbReference type="RefSeq" id="WP_152369968.1">
    <property type="nucleotide sequence ID" value="NZ_BMSJ01000010.1"/>
</dbReference>
<dbReference type="GO" id="GO:0016787">
    <property type="term" value="F:hydrolase activity"/>
    <property type="evidence" value="ECO:0007669"/>
    <property type="project" value="UniProtKB-KW"/>
</dbReference>
<evidence type="ECO:0000313" key="3">
    <source>
        <dbReference type="EMBL" id="QEV32541.1"/>
    </source>
</evidence>
<dbReference type="InterPro" id="IPR029058">
    <property type="entry name" value="AB_hydrolase_fold"/>
</dbReference>
<dbReference type="GO" id="GO:0016020">
    <property type="term" value="C:membrane"/>
    <property type="evidence" value="ECO:0007669"/>
    <property type="project" value="TreeGrafter"/>
</dbReference>
<dbReference type="InterPro" id="IPR050266">
    <property type="entry name" value="AB_hydrolase_sf"/>
</dbReference>
<dbReference type="PANTHER" id="PTHR43798">
    <property type="entry name" value="MONOACYLGLYCEROL LIPASE"/>
    <property type="match status" value="1"/>
</dbReference>
<evidence type="ECO:0000259" key="1">
    <source>
        <dbReference type="Pfam" id="PF12697"/>
    </source>
</evidence>
<dbReference type="AlphaFoldDB" id="A0AAV4KRD6"/>
<dbReference type="Gene3D" id="3.40.50.1820">
    <property type="entry name" value="alpha/beta hydrolase"/>
    <property type="match status" value="1"/>
</dbReference>
<organism evidence="2 5">
    <name type="scientific">Streptomyces cinereoruber</name>
    <dbReference type="NCBI Taxonomy" id="67260"/>
    <lineage>
        <taxon>Bacteria</taxon>
        <taxon>Bacillati</taxon>
        <taxon>Actinomycetota</taxon>
        <taxon>Actinomycetes</taxon>
        <taxon>Kitasatosporales</taxon>
        <taxon>Streptomycetaceae</taxon>
        <taxon>Streptomyces</taxon>
    </lineage>
</organism>
<dbReference type="EMBL" id="BMSJ01000010">
    <property type="protein sequence ID" value="GGR41600.1"/>
    <property type="molecule type" value="Genomic_DNA"/>
</dbReference>
<dbReference type="EMBL" id="CP023693">
    <property type="protein sequence ID" value="QEV32541.1"/>
    <property type="molecule type" value="Genomic_DNA"/>
</dbReference>
<dbReference type="SUPFAM" id="SSF53474">
    <property type="entry name" value="alpha/beta-Hydrolases"/>
    <property type="match status" value="1"/>
</dbReference>
<keyword evidence="2" id="KW-0378">Hydrolase</keyword>
<dbReference type="PRINTS" id="PR00111">
    <property type="entry name" value="ABHYDROLASE"/>
</dbReference>
<evidence type="ECO:0000313" key="5">
    <source>
        <dbReference type="Proteomes" id="UP000642014"/>
    </source>
</evidence>
<reference evidence="3 4" key="2">
    <citation type="submission" date="2017-09" db="EMBL/GenBank/DDBJ databases">
        <authorList>
            <person name="Lee N."/>
            <person name="Cho B.-K."/>
        </authorList>
    </citation>
    <scope>NUCLEOTIDE SEQUENCE [LARGE SCALE GENOMIC DNA]</scope>
    <source>
        <strain evidence="3 4">ATCC 19740</strain>
    </source>
</reference>
<evidence type="ECO:0000313" key="4">
    <source>
        <dbReference type="Proteomes" id="UP000326029"/>
    </source>
</evidence>
<protein>
    <submittedName>
        <fullName evidence="2">Alpha/beta hydrolase</fullName>
    </submittedName>
</protein>
<accession>A0AAV4KRD6</accession>
<dbReference type="Pfam" id="PF12697">
    <property type="entry name" value="Abhydrolase_6"/>
    <property type="match status" value="1"/>
</dbReference>
<proteinExistence type="predicted"/>
<dbReference type="PANTHER" id="PTHR43798:SF33">
    <property type="entry name" value="HYDROLASE, PUTATIVE (AFU_ORTHOLOGUE AFUA_2G14860)-RELATED"/>
    <property type="match status" value="1"/>
</dbReference>
<gene>
    <name evidence="3" type="ORF">CP977_10410</name>
    <name evidence="2" type="ORF">GCM10010497_51110</name>
</gene>
<dbReference type="GeneID" id="95454183"/>
<name>A0AAV4KRD6_9ACTN</name>
<dbReference type="Proteomes" id="UP000642014">
    <property type="component" value="Unassembled WGS sequence"/>
</dbReference>
<reference evidence="2" key="3">
    <citation type="submission" date="2023-08" db="EMBL/GenBank/DDBJ databases">
        <authorList>
            <person name="Sun Q."/>
            <person name="Ohkuma M."/>
        </authorList>
    </citation>
    <scope>NUCLEOTIDE SEQUENCE</scope>
    <source>
        <strain evidence="2">JCM 4205</strain>
    </source>
</reference>
<keyword evidence="4" id="KW-1185">Reference proteome</keyword>